<evidence type="ECO:0008006" key="3">
    <source>
        <dbReference type="Google" id="ProtNLM"/>
    </source>
</evidence>
<dbReference type="EMBL" id="MNZT01000073">
    <property type="protein sequence ID" value="OIP96973.1"/>
    <property type="molecule type" value="Genomic_DNA"/>
</dbReference>
<dbReference type="STRING" id="1817892.AUK40_04240"/>
<reference evidence="1 2" key="1">
    <citation type="journal article" date="2016" name="Environ. Microbiol.">
        <title>Genomic resolution of a cold subsurface aquifer community provides metabolic insights for novel microbes adapted to high CO concentrations.</title>
        <authorList>
            <person name="Probst A.J."/>
            <person name="Castelle C.J."/>
            <person name="Singh A."/>
            <person name="Brown C.T."/>
            <person name="Anantharaman K."/>
            <person name="Sharon I."/>
            <person name="Hug L.A."/>
            <person name="Burstein D."/>
            <person name="Emerson J.B."/>
            <person name="Thomas B.C."/>
            <person name="Banfield J.F."/>
        </authorList>
    </citation>
    <scope>NUCLEOTIDE SEQUENCE [LARGE SCALE GENOMIC DNA]</scope>
    <source>
        <strain evidence="1">CG2_30_54_11</strain>
    </source>
</reference>
<protein>
    <recommendedName>
        <fullName evidence="3">DUF2000 domain-containing protein</fullName>
    </recommendedName>
</protein>
<dbReference type="InterPro" id="IPR017021">
    <property type="entry name" value="UCP033763"/>
</dbReference>
<dbReference type="InterPro" id="IPR018988">
    <property type="entry name" value="DUF2000"/>
</dbReference>
<accession>A0A1J5IIN3</accession>
<evidence type="ECO:0000313" key="2">
    <source>
        <dbReference type="Proteomes" id="UP000183245"/>
    </source>
</evidence>
<dbReference type="Gene3D" id="3.40.1490.10">
    <property type="entry name" value="Bit1"/>
    <property type="match status" value="1"/>
</dbReference>
<dbReference type="InterPro" id="IPR023476">
    <property type="entry name" value="Pep_tRNA_hydro_II_dom_sf"/>
</dbReference>
<evidence type="ECO:0000313" key="1">
    <source>
        <dbReference type="EMBL" id="OIP96973.1"/>
    </source>
</evidence>
<dbReference type="AlphaFoldDB" id="A0A1J5IIN3"/>
<gene>
    <name evidence="1" type="ORF">AUK40_04240</name>
</gene>
<sequence length="146" mass="16081">MNDQLPDENSCRFTAVLNRKVPVGNLLNALGHMTAGLAGGYRKADDLWFLKYEDADGGLHPYISHFPFIVLEADNSNQIRAVRQQAVAQGISFTDFTSTMTIGTSAEQLQATKSTPEAGLEYYGICLFGPTDQIKALTKKFSLFRT</sequence>
<dbReference type="SUPFAM" id="SSF102462">
    <property type="entry name" value="Peptidyl-tRNA hydrolase II"/>
    <property type="match status" value="1"/>
</dbReference>
<dbReference type="Pfam" id="PF09391">
    <property type="entry name" value="DUF2000"/>
    <property type="match status" value="1"/>
</dbReference>
<organism evidence="1 2">
    <name type="scientific">Candidatus Wirthbacteria bacterium CG2_30_54_11</name>
    <dbReference type="NCBI Taxonomy" id="1817892"/>
    <lineage>
        <taxon>Bacteria</taxon>
        <taxon>Candidatus Wirthbacteria</taxon>
    </lineage>
</organism>
<name>A0A1J5IIN3_9BACT</name>
<proteinExistence type="predicted"/>
<dbReference type="Proteomes" id="UP000183245">
    <property type="component" value="Unassembled WGS sequence"/>
</dbReference>
<comment type="caution">
    <text evidence="1">The sequence shown here is derived from an EMBL/GenBank/DDBJ whole genome shotgun (WGS) entry which is preliminary data.</text>
</comment>
<dbReference type="PIRSF" id="PIRSF033736">
    <property type="entry name" value="UCP033763"/>
    <property type="match status" value="1"/>
</dbReference>